<name>A0A6M1R7W7_9GAMM</name>
<dbReference type="EMBL" id="JAALDL010000001">
    <property type="protein sequence ID" value="NGN96220.1"/>
    <property type="molecule type" value="Genomic_DNA"/>
</dbReference>
<evidence type="ECO:0000313" key="3">
    <source>
        <dbReference type="Proteomes" id="UP000473008"/>
    </source>
</evidence>
<comment type="caution">
    <text evidence="2">The sequence shown here is derived from an EMBL/GenBank/DDBJ whole genome shotgun (WGS) entry which is preliminary data.</text>
</comment>
<feature type="compositionally biased region" description="Basic and acidic residues" evidence="1">
    <location>
        <begin position="83"/>
        <end position="100"/>
    </location>
</feature>
<proteinExistence type="predicted"/>
<dbReference type="RefSeq" id="WP_165011359.1">
    <property type="nucleotide sequence ID" value="NZ_JAALDL010000001.1"/>
</dbReference>
<dbReference type="Proteomes" id="UP000473008">
    <property type="component" value="Unassembled WGS sequence"/>
</dbReference>
<reference evidence="2 3" key="1">
    <citation type="submission" date="2020-02" db="EMBL/GenBank/DDBJ databases">
        <title>The draft genome of Grimontia sedimenta sp. nov., isolated from benthic sediments near coral reefs south of Kuwait.</title>
        <authorList>
            <person name="Mahmoud H.M."/>
            <person name="Jose L."/>
            <person name="Eapen S."/>
        </authorList>
    </citation>
    <scope>NUCLEOTIDE SEQUENCE [LARGE SCALE GENOMIC DNA]</scope>
    <source>
        <strain evidence="2 3">S25</strain>
    </source>
</reference>
<evidence type="ECO:0000256" key="1">
    <source>
        <dbReference type="SAM" id="MobiDB-lite"/>
    </source>
</evidence>
<evidence type="ECO:0000313" key="2">
    <source>
        <dbReference type="EMBL" id="NGN96220.1"/>
    </source>
</evidence>
<feature type="region of interest" description="Disordered" evidence="1">
    <location>
        <begin position="77"/>
        <end position="100"/>
    </location>
</feature>
<sequence>MTDLIKALEMVKKAYKTKPQKPKLTPEQFQQKAKVEIRVKKVLNGTEPLDALAEETTKLLVELAKTFVKEAAAKASQACATLPREKADSVEPDQSDDREV</sequence>
<organism evidence="2 3">
    <name type="scientific">Grimontia sedimenti</name>
    <dbReference type="NCBI Taxonomy" id="2711294"/>
    <lineage>
        <taxon>Bacteria</taxon>
        <taxon>Pseudomonadati</taxon>
        <taxon>Pseudomonadota</taxon>
        <taxon>Gammaproteobacteria</taxon>
        <taxon>Vibrionales</taxon>
        <taxon>Vibrionaceae</taxon>
        <taxon>Grimontia</taxon>
    </lineage>
</organism>
<accession>A0A6M1R7W7</accession>
<gene>
    <name evidence="2" type="ORF">G5S52_00690</name>
</gene>
<protein>
    <submittedName>
        <fullName evidence="2">Uncharacterized protein</fullName>
    </submittedName>
</protein>
<keyword evidence="3" id="KW-1185">Reference proteome</keyword>
<dbReference type="AlphaFoldDB" id="A0A6M1R7W7"/>